<keyword evidence="3" id="KW-1185">Reference proteome</keyword>
<evidence type="ECO:0000259" key="1">
    <source>
        <dbReference type="Pfam" id="PF10551"/>
    </source>
</evidence>
<dbReference type="AlphaFoldDB" id="A0A3M7TAM0"/>
<dbReference type="InterPro" id="IPR018289">
    <property type="entry name" value="MULE_transposase_dom"/>
</dbReference>
<evidence type="ECO:0000313" key="3">
    <source>
        <dbReference type="Proteomes" id="UP000276133"/>
    </source>
</evidence>
<comment type="caution">
    <text evidence="2">The sequence shown here is derived from an EMBL/GenBank/DDBJ whole genome shotgun (WGS) entry which is preliminary data.</text>
</comment>
<name>A0A3M7TAM0_BRAPC</name>
<gene>
    <name evidence="2" type="ORF">BpHYR1_001800</name>
</gene>
<proteinExistence type="predicted"/>
<dbReference type="EMBL" id="REGN01000075">
    <property type="protein sequence ID" value="RNA44671.1"/>
    <property type="molecule type" value="Genomic_DNA"/>
</dbReference>
<dbReference type="Proteomes" id="UP000276133">
    <property type="component" value="Unassembled WGS sequence"/>
</dbReference>
<evidence type="ECO:0000313" key="2">
    <source>
        <dbReference type="EMBL" id="RNA44671.1"/>
    </source>
</evidence>
<feature type="domain" description="MULE transposase" evidence="1">
    <location>
        <begin position="117"/>
        <end position="200"/>
    </location>
</feature>
<accession>A0A3M7TAM0</accession>
<dbReference type="Pfam" id="PF10551">
    <property type="entry name" value="MULE"/>
    <property type="match status" value="1"/>
</dbReference>
<feature type="non-terminal residue" evidence="2">
    <location>
        <position position="251"/>
    </location>
</feature>
<reference evidence="2 3" key="1">
    <citation type="journal article" date="2018" name="Sci. Rep.">
        <title>Genomic signatures of local adaptation to the degree of environmental predictability in rotifers.</title>
        <authorList>
            <person name="Franch-Gras L."/>
            <person name="Hahn C."/>
            <person name="Garcia-Roger E.M."/>
            <person name="Carmona M.J."/>
            <person name="Serra M."/>
            <person name="Gomez A."/>
        </authorList>
    </citation>
    <scope>NUCLEOTIDE SEQUENCE [LARGE SCALE GENOMIC DNA]</scope>
    <source>
        <strain evidence="2">HYR1</strain>
    </source>
</reference>
<organism evidence="2 3">
    <name type="scientific">Brachionus plicatilis</name>
    <name type="common">Marine rotifer</name>
    <name type="synonym">Brachionus muelleri</name>
    <dbReference type="NCBI Taxonomy" id="10195"/>
    <lineage>
        <taxon>Eukaryota</taxon>
        <taxon>Metazoa</taxon>
        <taxon>Spiralia</taxon>
        <taxon>Gnathifera</taxon>
        <taxon>Rotifera</taxon>
        <taxon>Eurotatoria</taxon>
        <taxon>Monogononta</taxon>
        <taxon>Pseudotrocha</taxon>
        <taxon>Ploima</taxon>
        <taxon>Brachionidae</taxon>
        <taxon>Brachionus</taxon>
    </lineage>
</organism>
<protein>
    <recommendedName>
        <fullName evidence="1">MULE transposase domain-containing protein</fullName>
    </recommendedName>
</protein>
<sequence>MENDPKTVSNESVLMNSDDDTLVDAENVVVLKQTTTIIMNLLRKLLGVKYLSKGCRASLYLQSTEGSSGHCFVSIDDHSNHPEQEREKIEDSFPNQVFRVFLTTKKLIQFALETNYILSDATYKITYGRYPALTGGTTDKAKKFHPFGLALCATENNQDFAFFFRSVELAAFNVYGVKICTTILVADNADAITKGFQNVFRLEKRTGTFSTFNQIIRKKWKSKNSNEINDFVGYFMKQWGNNNNGWYEGYY</sequence>